<organism evidence="5 6">
    <name type="scientific">Vescimonas fastidiosa</name>
    <dbReference type="NCBI Taxonomy" id="2714353"/>
    <lineage>
        <taxon>Bacteria</taxon>
        <taxon>Bacillati</taxon>
        <taxon>Bacillota</taxon>
        <taxon>Clostridia</taxon>
        <taxon>Eubacteriales</taxon>
        <taxon>Oscillospiraceae</taxon>
        <taxon>Vescimonas</taxon>
    </lineage>
</organism>
<evidence type="ECO:0000256" key="3">
    <source>
        <dbReference type="ARBA" id="ARBA00023172"/>
    </source>
</evidence>
<dbReference type="GO" id="GO:0003677">
    <property type="term" value="F:DNA binding"/>
    <property type="evidence" value="ECO:0007669"/>
    <property type="project" value="UniProtKB-KW"/>
</dbReference>
<dbReference type="EMBL" id="AP023416">
    <property type="protein sequence ID" value="BCK79436.1"/>
    <property type="molecule type" value="Genomic_DNA"/>
</dbReference>
<keyword evidence="5" id="KW-0614">Plasmid</keyword>
<comment type="similarity">
    <text evidence="1">Belongs to the 'phage' integrase family.</text>
</comment>
<dbReference type="Proteomes" id="UP000681343">
    <property type="component" value="Plasmid pMM35_01"/>
</dbReference>
<proteinExistence type="inferred from homology"/>
<dbReference type="InterPro" id="IPR050090">
    <property type="entry name" value="Tyrosine_recombinase_XerCD"/>
</dbReference>
<dbReference type="Gene3D" id="1.10.443.10">
    <property type="entry name" value="Intergrase catalytic core"/>
    <property type="match status" value="1"/>
</dbReference>
<feature type="domain" description="Tyr recombinase" evidence="4">
    <location>
        <begin position="160"/>
        <end position="328"/>
    </location>
</feature>
<evidence type="ECO:0000313" key="5">
    <source>
        <dbReference type="EMBL" id="BCK79436.1"/>
    </source>
</evidence>
<evidence type="ECO:0000256" key="2">
    <source>
        <dbReference type="ARBA" id="ARBA00023125"/>
    </source>
</evidence>
<dbReference type="PANTHER" id="PTHR30349:SF41">
    <property type="entry name" value="INTEGRASE_RECOMBINASE PROTEIN MJ0367-RELATED"/>
    <property type="match status" value="1"/>
</dbReference>
<dbReference type="SUPFAM" id="SSF56349">
    <property type="entry name" value="DNA breaking-rejoining enzymes"/>
    <property type="match status" value="1"/>
</dbReference>
<dbReference type="InterPro" id="IPR010998">
    <property type="entry name" value="Integrase_recombinase_N"/>
</dbReference>
<evidence type="ECO:0000259" key="4">
    <source>
        <dbReference type="PROSITE" id="PS51898"/>
    </source>
</evidence>
<gene>
    <name evidence="5" type="ORF">MM35RIKEN_16280</name>
</gene>
<dbReference type="InterPro" id="IPR002104">
    <property type="entry name" value="Integrase_catalytic"/>
</dbReference>
<dbReference type="CDD" id="cd01189">
    <property type="entry name" value="INT_ICEBs1_C_like"/>
    <property type="match status" value="1"/>
</dbReference>
<keyword evidence="3" id="KW-0233">DNA recombination</keyword>
<sequence>MGKAMRRANGTGTVYKLAGRRRRPWVAAKQKIIIGYYPTKKDAIAALERLAGKDLTERYNMTFAQVFDAWKVEHYKKIGPIGIEGYDGAFKIFAPLHDRKFRELKTADFQGVLDAHMHKSHSTVSKYKQLITQMSTWAMREEIITTNFAKFVQLPENTKKEKETFTDAEISKLEADGSDTAKIILMLIYTGMRIGELFSLPTKDYHKDYVIGGEKTEAGRNRIIPIRPEGLPYFAYFANKATGPLLISGYAGEKKPANFRRRDYYPLLEKLKIQRKTPHSTRHTYASWARKAGIAPETLQRILGHANYSTTANIYVHTSAEELVQAVKKAKIC</sequence>
<dbReference type="AlphaFoldDB" id="A0A810Q0L1"/>
<evidence type="ECO:0000313" key="6">
    <source>
        <dbReference type="Proteomes" id="UP000681343"/>
    </source>
</evidence>
<dbReference type="KEGG" id="vfa:MM35RIKEN_16280"/>
<dbReference type="InterPro" id="IPR011010">
    <property type="entry name" value="DNA_brk_join_enz"/>
</dbReference>
<keyword evidence="2" id="KW-0238">DNA-binding</keyword>
<keyword evidence="6" id="KW-1185">Reference proteome</keyword>
<dbReference type="GO" id="GO:0015074">
    <property type="term" value="P:DNA integration"/>
    <property type="evidence" value="ECO:0007669"/>
    <property type="project" value="InterPro"/>
</dbReference>
<dbReference type="PANTHER" id="PTHR30349">
    <property type="entry name" value="PHAGE INTEGRASE-RELATED"/>
    <property type="match status" value="1"/>
</dbReference>
<dbReference type="InterPro" id="IPR013762">
    <property type="entry name" value="Integrase-like_cat_sf"/>
</dbReference>
<reference evidence="5" key="1">
    <citation type="submission" date="2020-09" db="EMBL/GenBank/DDBJ databases">
        <title>New species isolated from human feces.</title>
        <authorList>
            <person name="Kitahara M."/>
            <person name="Shigeno Y."/>
            <person name="Shime M."/>
            <person name="Matsumoto Y."/>
            <person name="Nakamura S."/>
            <person name="Motooka D."/>
            <person name="Fukuoka S."/>
            <person name="Nishikawa H."/>
            <person name="Benno Y."/>
        </authorList>
    </citation>
    <scope>NUCLEOTIDE SEQUENCE</scope>
    <source>
        <strain evidence="5">MM35</strain>
        <plasmid evidence="5">pMM35_01</plasmid>
    </source>
</reference>
<dbReference type="Pfam" id="PF00589">
    <property type="entry name" value="Phage_integrase"/>
    <property type="match status" value="1"/>
</dbReference>
<geneLocation type="plasmid" evidence="5 6">
    <name>pMM35_01</name>
</geneLocation>
<accession>A0A810Q0L1</accession>
<evidence type="ECO:0000256" key="1">
    <source>
        <dbReference type="ARBA" id="ARBA00008857"/>
    </source>
</evidence>
<name>A0A810Q0L1_9FIRM</name>
<dbReference type="PROSITE" id="PS51898">
    <property type="entry name" value="TYR_RECOMBINASE"/>
    <property type="match status" value="1"/>
</dbReference>
<protein>
    <recommendedName>
        <fullName evidence="4">Tyr recombinase domain-containing protein</fullName>
    </recommendedName>
</protein>
<dbReference type="GO" id="GO:0006310">
    <property type="term" value="P:DNA recombination"/>
    <property type="evidence" value="ECO:0007669"/>
    <property type="project" value="UniProtKB-KW"/>
</dbReference>
<dbReference type="RefSeq" id="WP_212821025.1">
    <property type="nucleotide sequence ID" value="NZ_AP023416.1"/>
</dbReference>
<dbReference type="Gene3D" id="1.10.150.130">
    <property type="match status" value="1"/>
</dbReference>